<evidence type="ECO:0000259" key="6">
    <source>
        <dbReference type="PROSITE" id="PS51898"/>
    </source>
</evidence>
<sequence>MPKPLFLDRPAGLYVRFRVPTDLRFIVGARFVVRPLRLPLGDQARLAAACMGVALSQAFQRLRQGDAVDIKKALEAARSGMDLMVGVVELPNGVIFRDVRVDTPEDERQLKSLMEVSRVRAQPPAKPKSGKEELLSHQTDVHLADLTRAGRAGKTALESRHSLTLLLGIVGDRSVAAITGDHYRLFFDEVAHWPKHASLRPEYAGMDVQAIIAKSKAQGEPTPAQATLNKHHQRLSAFFNWLKKNKLITDNPLLGLVRQKKDDAEEETGRPFTQSELNNVFQPAAFEAWAQEHPHRWWVPMLGLHSGARVNELSQLYVDDIETVAGVPGYHINKRFTGQKIKTNASRRFVPLAQPLLDVGFLTYVEDIRKAGHQRLFPHLPNNDGNGFGKQMSKQFAAYIKKRGVNEEGLGMHAFRHTLATRLDRAGVSESTIARITGHQASGGILPKFYIDAPTLPERVTALAKFQSGVVLPTYERGQFNAALKEAHELPAKWAAEKSKRERKAKGKKVSVRPR</sequence>
<dbReference type="EMBL" id="CP170721">
    <property type="protein sequence ID" value="XIA17700.1"/>
    <property type="molecule type" value="Genomic_DNA"/>
</dbReference>
<feature type="compositionally biased region" description="Basic residues" evidence="5">
    <location>
        <begin position="501"/>
        <end position="515"/>
    </location>
</feature>
<dbReference type="SUPFAM" id="SSF56349">
    <property type="entry name" value="DNA breaking-rejoining enzymes"/>
    <property type="match status" value="1"/>
</dbReference>
<comment type="similarity">
    <text evidence="1">Belongs to the 'phage' integrase family.</text>
</comment>
<dbReference type="GO" id="GO:0003677">
    <property type="term" value="F:DNA binding"/>
    <property type="evidence" value="ECO:0007669"/>
    <property type="project" value="UniProtKB-KW"/>
</dbReference>
<feature type="domain" description="Tyr recombinase" evidence="6">
    <location>
        <begin position="267"/>
        <end position="465"/>
    </location>
</feature>
<evidence type="ECO:0000256" key="4">
    <source>
        <dbReference type="ARBA" id="ARBA00023172"/>
    </source>
</evidence>
<dbReference type="Gene3D" id="1.10.150.130">
    <property type="match status" value="1"/>
</dbReference>
<dbReference type="PANTHER" id="PTHR30349">
    <property type="entry name" value="PHAGE INTEGRASE-RELATED"/>
    <property type="match status" value="1"/>
</dbReference>
<protein>
    <submittedName>
        <fullName evidence="7">Tyrosine-type recombinase/integrase</fullName>
    </submittedName>
</protein>
<keyword evidence="3" id="KW-0238">DNA-binding</keyword>
<evidence type="ECO:0000256" key="1">
    <source>
        <dbReference type="ARBA" id="ARBA00008857"/>
    </source>
</evidence>
<dbReference type="GO" id="GO:0015074">
    <property type="term" value="P:DNA integration"/>
    <property type="evidence" value="ECO:0007669"/>
    <property type="project" value="UniProtKB-KW"/>
</dbReference>
<dbReference type="GO" id="GO:0006310">
    <property type="term" value="P:DNA recombination"/>
    <property type="evidence" value="ECO:0007669"/>
    <property type="project" value="UniProtKB-KW"/>
</dbReference>
<accession>A0AB74UTP1</accession>
<proteinExistence type="inferred from homology"/>
<keyword evidence="2" id="KW-0229">DNA integration</keyword>
<dbReference type="PROSITE" id="PS51898">
    <property type="entry name" value="TYR_RECOMBINASE"/>
    <property type="match status" value="1"/>
</dbReference>
<dbReference type="CDD" id="cd01184">
    <property type="entry name" value="INT_C_like_1"/>
    <property type="match status" value="1"/>
</dbReference>
<feature type="region of interest" description="Disordered" evidence="5">
    <location>
        <begin position="495"/>
        <end position="515"/>
    </location>
</feature>
<evidence type="ECO:0000256" key="2">
    <source>
        <dbReference type="ARBA" id="ARBA00022908"/>
    </source>
</evidence>
<keyword evidence="4" id="KW-0233">DNA recombination</keyword>
<evidence type="ECO:0000256" key="5">
    <source>
        <dbReference type="SAM" id="MobiDB-lite"/>
    </source>
</evidence>
<name>A0AB74UTP1_9GAMM</name>
<gene>
    <name evidence="7" type="ORF">ACFYG5_14185</name>
</gene>
<dbReference type="InterPro" id="IPR010998">
    <property type="entry name" value="Integrase_recombinase_N"/>
</dbReference>
<dbReference type="InterPro" id="IPR002104">
    <property type="entry name" value="Integrase_catalytic"/>
</dbReference>
<evidence type="ECO:0000313" key="7">
    <source>
        <dbReference type="EMBL" id="XIA17700.1"/>
    </source>
</evidence>
<dbReference type="RefSeq" id="WP_395116039.1">
    <property type="nucleotide sequence ID" value="NZ_CP170721.1"/>
</dbReference>
<dbReference type="PANTHER" id="PTHR30349:SF64">
    <property type="entry name" value="PROPHAGE INTEGRASE INTD-RELATED"/>
    <property type="match status" value="1"/>
</dbReference>
<evidence type="ECO:0000256" key="3">
    <source>
        <dbReference type="ARBA" id="ARBA00023125"/>
    </source>
</evidence>
<dbReference type="Pfam" id="PF00589">
    <property type="entry name" value="Phage_integrase"/>
    <property type="match status" value="1"/>
</dbReference>
<reference evidence="7" key="1">
    <citation type="submission" date="2024-10" db="EMBL/GenBank/DDBJ databases">
        <authorList>
            <person name="Lesea H.P."/>
            <person name="Kuehl J.V."/>
            <person name="Chandonia J.-M."/>
        </authorList>
    </citation>
    <scope>NUCLEOTIDE SEQUENCE</scope>
    <source>
        <strain evidence="7">FW102-FHT14D07</strain>
    </source>
</reference>
<dbReference type="AlphaFoldDB" id="A0AB74UTP1"/>
<dbReference type="InterPro" id="IPR050090">
    <property type="entry name" value="Tyrosine_recombinase_XerCD"/>
</dbReference>
<dbReference type="InterPro" id="IPR011010">
    <property type="entry name" value="DNA_brk_join_enz"/>
</dbReference>
<dbReference type="Gene3D" id="1.10.443.10">
    <property type="entry name" value="Intergrase catalytic core"/>
    <property type="match status" value="1"/>
</dbReference>
<organism evidence="7">
    <name type="scientific">Rhodanobacter sp. FW102-FHT14D07</name>
    <dbReference type="NCBI Taxonomy" id="3351462"/>
    <lineage>
        <taxon>Bacteria</taxon>
        <taxon>Pseudomonadati</taxon>
        <taxon>Pseudomonadota</taxon>
        <taxon>Gammaproteobacteria</taxon>
        <taxon>Lysobacterales</taxon>
        <taxon>Rhodanobacteraceae</taxon>
        <taxon>Rhodanobacter</taxon>
    </lineage>
</organism>
<dbReference type="InterPro" id="IPR013762">
    <property type="entry name" value="Integrase-like_cat_sf"/>
</dbReference>